<feature type="region of interest" description="Disordered" evidence="1">
    <location>
        <begin position="39"/>
        <end position="63"/>
    </location>
</feature>
<evidence type="ECO:0000256" key="1">
    <source>
        <dbReference type="SAM" id="MobiDB-lite"/>
    </source>
</evidence>
<keyword evidence="3" id="KW-1185">Reference proteome</keyword>
<comment type="caution">
    <text evidence="2">The sequence shown here is derived from an EMBL/GenBank/DDBJ whole genome shotgun (WGS) entry which is preliminary data.</text>
</comment>
<protein>
    <submittedName>
        <fullName evidence="2">Uncharacterized protein</fullName>
    </submittedName>
</protein>
<organism evidence="2 3">
    <name type="scientific">Vespula germanica</name>
    <name type="common">German yellow jacket</name>
    <name type="synonym">Paravespula germanica</name>
    <dbReference type="NCBI Taxonomy" id="30212"/>
    <lineage>
        <taxon>Eukaryota</taxon>
        <taxon>Metazoa</taxon>
        <taxon>Ecdysozoa</taxon>
        <taxon>Arthropoda</taxon>
        <taxon>Hexapoda</taxon>
        <taxon>Insecta</taxon>
        <taxon>Pterygota</taxon>
        <taxon>Neoptera</taxon>
        <taxon>Endopterygota</taxon>
        <taxon>Hymenoptera</taxon>
        <taxon>Apocrita</taxon>
        <taxon>Aculeata</taxon>
        <taxon>Vespoidea</taxon>
        <taxon>Vespidae</taxon>
        <taxon>Vespinae</taxon>
        <taxon>Vespula</taxon>
    </lineage>
</organism>
<reference evidence="2" key="1">
    <citation type="journal article" date="2020" name="G3 (Bethesda)">
        <title>High-Quality Assemblies for Three Invasive Social Wasps from the &lt;i&gt;Vespula&lt;/i&gt; Genus.</title>
        <authorList>
            <person name="Harrop T.W.R."/>
            <person name="Guhlin J."/>
            <person name="McLaughlin G.M."/>
            <person name="Permina E."/>
            <person name="Stockwell P."/>
            <person name="Gilligan J."/>
            <person name="Le Lec M.F."/>
            <person name="Gruber M.A.M."/>
            <person name="Quinn O."/>
            <person name="Lovegrove M."/>
            <person name="Duncan E.J."/>
            <person name="Remnant E.J."/>
            <person name="Van Eeckhoven J."/>
            <person name="Graham B."/>
            <person name="Knapp R.A."/>
            <person name="Langford K.W."/>
            <person name="Kronenberg Z."/>
            <person name="Press M.O."/>
            <person name="Eacker S.M."/>
            <person name="Wilson-Rankin E.E."/>
            <person name="Purcell J."/>
            <person name="Lester P.J."/>
            <person name="Dearden P.K."/>
        </authorList>
    </citation>
    <scope>NUCLEOTIDE SEQUENCE</scope>
    <source>
        <strain evidence="2">Linc-1</strain>
    </source>
</reference>
<accession>A0A834NVH5</accession>
<evidence type="ECO:0000313" key="2">
    <source>
        <dbReference type="EMBL" id="KAF7418738.1"/>
    </source>
</evidence>
<feature type="compositionally biased region" description="Acidic residues" evidence="1">
    <location>
        <begin position="40"/>
        <end position="57"/>
    </location>
</feature>
<dbReference type="AlphaFoldDB" id="A0A834NVH5"/>
<dbReference type="EMBL" id="JACSDZ010000001">
    <property type="protein sequence ID" value="KAF7418738.1"/>
    <property type="molecule type" value="Genomic_DNA"/>
</dbReference>
<dbReference type="Proteomes" id="UP000617340">
    <property type="component" value="Unassembled WGS sequence"/>
</dbReference>
<gene>
    <name evidence="2" type="ORF">HZH68_001391</name>
</gene>
<evidence type="ECO:0000313" key="3">
    <source>
        <dbReference type="Proteomes" id="UP000617340"/>
    </source>
</evidence>
<name>A0A834NVH5_VESGE</name>
<sequence>MKRSNGLIVTINPECSIMKFRTTLRRIDVKWAPFTRREEIEEEEEAPVEEEEEEEEKEVVYSTKNKHTNDYRRLLFVHR</sequence>
<proteinExistence type="predicted"/>